<dbReference type="EMBL" id="JAEHOE010000220">
    <property type="protein sequence ID" value="KAG2482464.1"/>
    <property type="molecule type" value="Genomic_DNA"/>
</dbReference>
<evidence type="ECO:0000313" key="3">
    <source>
        <dbReference type="Proteomes" id="UP000612055"/>
    </source>
</evidence>
<dbReference type="Proteomes" id="UP000612055">
    <property type="component" value="Unassembled WGS sequence"/>
</dbReference>
<name>A0A835XLK9_9CHLO</name>
<organism evidence="1 3">
    <name type="scientific">Edaphochlamys debaryana</name>
    <dbReference type="NCBI Taxonomy" id="47281"/>
    <lineage>
        <taxon>Eukaryota</taxon>
        <taxon>Viridiplantae</taxon>
        <taxon>Chlorophyta</taxon>
        <taxon>core chlorophytes</taxon>
        <taxon>Chlorophyceae</taxon>
        <taxon>CS clade</taxon>
        <taxon>Chlamydomonadales</taxon>
        <taxon>Chlamydomonadales incertae sedis</taxon>
        <taxon>Edaphochlamys</taxon>
    </lineage>
</organism>
<evidence type="ECO:0000313" key="1">
    <source>
        <dbReference type="EMBL" id="KAG2482464.1"/>
    </source>
</evidence>
<sequence length="129" mass="14930">MDPIVSGPTGNSTLEHSIEWWAGRTPAQITRRSLSNVTERRLEGFDLYAVGRWQYGDRFQRLLEGARNNANSWKAKLCDGAVVGFDLSEYVRQHAADYRRRHGLPAHAFVYAKCEDWSDSHSWKVWARY</sequence>
<evidence type="ECO:0000313" key="2">
    <source>
        <dbReference type="EMBL" id="KAG2482471.1"/>
    </source>
</evidence>
<comment type="caution">
    <text evidence="1">The sequence shown here is derived from an EMBL/GenBank/DDBJ whole genome shotgun (WGS) entry which is preliminary data.</text>
</comment>
<reference evidence="1" key="1">
    <citation type="journal article" date="2020" name="bioRxiv">
        <title>Comparative genomics of Chlamydomonas.</title>
        <authorList>
            <person name="Craig R.J."/>
            <person name="Hasan A.R."/>
            <person name="Ness R.W."/>
            <person name="Keightley P.D."/>
        </authorList>
    </citation>
    <scope>NUCLEOTIDE SEQUENCE</scope>
    <source>
        <strain evidence="1">CCAP 11/70</strain>
    </source>
</reference>
<gene>
    <name evidence="1" type="ORF">HYH03_018598</name>
    <name evidence="2" type="ORF">HYH03_018604</name>
</gene>
<proteinExistence type="predicted"/>
<accession>A0A835XLK9</accession>
<dbReference type="AlphaFoldDB" id="A0A835XLK9"/>
<dbReference type="EMBL" id="JAEHOE010000220">
    <property type="protein sequence ID" value="KAG2482471.1"/>
    <property type="molecule type" value="Genomic_DNA"/>
</dbReference>
<protein>
    <submittedName>
        <fullName evidence="1">Uncharacterized protein</fullName>
    </submittedName>
</protein>
<keyword evidence="3" id="KW-1185">Reference proteome</keyword>